<accession>A0A8J3ZUX7</accession>
<keyword evidence="3" id="KW-1185">Reference proteome</keyword>
<sequence length="157" mass="15446">MAMPWGWTRRTVLAAAGSAGVVVAAGCDLNGAEPSAVPEAAAAALRQVAGESLDLANRYDAAISQNPDQSARLTAIRDAHREHAAAIGRSLDTSVAPAAAPAASGSQASGSGLKALAAAEKAAAERAVAACVAATSYHAPLLGTVAAARASHAEVLQ</sequence>
<evidence type="ECO:0000313" key="2">
    <source>
        <dbReference type="EMBL" id="GIJ69427.1"/>
    </source>
</evidence>
<reference evidence="2" key="1">
    <citation type="submission" date="2021-01" db="EMBL/GenBank/DDBJ databases">
        <title>Whole genome shotgun sequence of Virgisporangium ochraceum NBRC 16418.</title>
        <authorList>
            <person name="Komaki H."/>
            <person name="Tamura T."/>
        </authorList>
    </citation>
    <scope>NUCLEOTIDE SEQUENCE</scope>
    <source>
        <strain evidence="2">NBRC 16418</strain>
    </source>
</reference>
<evidence type="ECO:0000256" key="1">
    <source>
        <dbReference type="SAM" id="SignalP"/>
    </source>
</evidence>
<dbReference type="InterPro" id="IPR006311">
    <property type="entry name" value="TAT_signal"/>
</dbReference>
<protein>
    <submittedName>
        <fullName evidence="2">Uncharacterized protein</fullName>
    </submittedName>
</protein>
<keyword evidence="1" id="KW-0732">Signal</keyword>
<evidence type="ECO:0000313" key="3">
    <source>
        <dbReference type="Proteomes" id="UP000635606"/>
    </source>
</evidence>
<feature type="signal peptide" evidence="1">
    <location>
        <begin position="1"/>
        <end position="24"/>
    </location>
</feature>
<gene>
    <name evidence="2" type="ORF">Voc01_043440</name>
</gene>
<dbReference type="Proteomes" id="UP000635606">
    <property type="component" value="Unassembled WGS sequence"/>
</dbReference>
<name>A0A8J3ZUX7_9ACTN</name>
<feature type="chain" id="PRO_5038445936" evidence="1">
    <location>
        <begin position="25"/>
        <end position="157"/>
    </location>
</feature>
<proteinExistence type="predicted"/>
<organism evidence="2 3">
    <name type="scientific">Virgisporangium ochraceum</name>
    <dbReference type="NCBI Taxonomy" id="65505"/>
    <lineage>
        <taxon>Bacteria</taxon>
        <taxon>Bacillati</taxon>
        <taxon>Actinomycetota</taxon>
        <taxon>Actinomycetes</taxon>
        <taxon>Micromonosporales</taxon>
        <taxon>Micromonosporaceae</taxon>
        <taxon>Virgisporangium</taxon>
    </lineage>
</organism>
<comment type="caution">
    <text evidence="2">The sequence shown here is derived from an EMBL/GenBank/DDBJ whole genome shotgun (WGS) entry which is preliminary data.</text>
</comment>
<dbReference type="AlphaFoldDB" id="A0A8J3ZUX7"/>
<dbReference type="EMBL" id="BOPH01000062">
    <property type="protein sequence ID" value="GIJ69427.1"/>
    <property type="molecule type" value="Genomic_DNA"/>
</dbReference>
<dbReference type="PROSITE" id="PS51318">
    <property type="entry name" value="TAT"/>
    <property type="match status" value="1"/>
</dbReference>